<evidence type="ECO:0000256" key="5">
    <source>
        <dbReference type="ARBA" id="ARBA00023136"/>
    </source>
</evidence>
<name>A0A0K2GX74_9BACT</name>
<dbReference type="GO" id="GO:0015658">
    <property type="term" value="F:branched-chain amino acid transmembrane transporter activity"/>
    <property type="evidence" value="ECO:0007669"/>
    <property type="project" value="InterPro"/>
</dbReference>
<evidence type="ECO:0000256" key="2">
    <source>
        <dbReference type="ARBA" id="ARBA00022475"/>
    </source>
</evidence>
<reference evidence="9" key="3">
    <citation type="submission" date="2018-04" db="EMBL/GenBank/DDBJ databases">
        <authorList>
            <person name="Lucker S."/>
            <person name="Sakoula D."/>
        </authorList>
    </citation>
    <scope>NUCLEOTIDE SEQUENCE [LARGE SCALE GENOMIC DNA]</scope>
</reference>
<dbReference type="InterPro" id="IPR017778">
    <property type="entry name" value="ABC_transptr_urea_perm_UrtC"/>
</dbReference>
<evidence type="ECO:0000313" key="8">
    <source>
        <dbReference type="EMBL" id="SPP64270.1"/>
    </source>
</evidence>
<feature type="transmembrane region" description="Helical" evidence="6">
    <location>
        <begin position="213"/>
        <end position="233"/>
    </location>
</feature>
<feature type="transmembrane region" description="Helical" evidence="6">
    <location>
        <begin position="59"/>
        <end position="78"/>
    </location>
</feature>
<feature type="transmembrane region" description="Helical" evidence="6">
    <location>
        <begin position="301"/>
        <end position="324"/>
    </location>
</feature>
<sequence>MNTINETSIETQPKPEREGLLFWLVGLVLLVVLPALNLLPAEDSWLYVSDFTLNRFGKFLAFAILALGLDLIWGYTGILSLGQGVFFGIGAYCIGMHLMLTIGSEGVYGSALPDFMVWNQVKELPLFWTPFYSFLAAVGLGILVPMACAWVFGLLVFRSRIKGVYFAIITQAVALSAWLVFNRNETNLGGTNGLTDFKQLLGFRLSDPGTQRTLYVVTVLALGGAYFLCRWIIQSRAGKVLVAVRDSEQRVLFSGYSPSNYKVFVFVVSAGLAGLAGLLYVPQVGIITPAQIGVLPSLEMVIWVAVGGRGTLIGAIIGAVGVNFGRSILTNYFPELWPFFLGGLFIAVVLLFPDGLVGLMRRMHIDTIRKRFRKAKPEPEGAAS</sequence>
<protein>
    <submittedName>
        <fullName evidence="8">Putative urea ABC transporter, permease protein UrtC</fullName>
    </submittedName>
    <submittedName>
        <fullName evidence="7">Putative urea ABC transporter/permease protein UrtC</fullName>
    </submittedName>
</protein>
<dbReference type="Pfam" id="PF02653">
    <property type="entry name" value="BPD_transp_2"/>
    <property type="match status" value="1"/>
</dbReference>
<dbReference type="InterPro" id="IPR043428">
    <property type="entry name" value="LivM-like"/>
</dbReference>
<dbReference type="InterPro" id="IPR001851">
    <property type="entry name" value="ABC_transp_permease"/>
</dbReference>
<dbReference type="CDD" id="cd06581">
    <property type="entry name" value="TM_PBP1_LivM_like"/>
    <property type="match status" value="1"/>
</dbReference>
<keyword evidence="2" id="KW-1003">Cell membrane</keyword>
<dbReference type="OrthoDB" id="9789927at2"/>
<reference evidence="8" key="2">
    <citation type="submission" date="2018-04" db="EMBL/GenBank/DDBJ databases">
        <authorList>
            <person name="Go L.Y."/>
            <person name="Mitchell J.A."/>
        </authorList>
    </citation>
    <scope>NUCLEOTIDE SEQUENCE [LARGE SCALE GENOMIC DNA]</scope>
    <source>
        <strain evidence="8">N. lenta BS10</strain>
    </source>
</reference>
<dbReference type="FunCoup" id="A0A0K2GX74">
    <property type="interactions" value="204"/>
</dbReference>
<keyword evidence="9" id="KW-1185">Reference proteome</keyword>
<keyword evidence="4 6" id="KW-1133">Transmembrane helix</keyword>
<dbReference type="EMBL" id="OUNR01000003">
    <property type="protein sequence ID" value="SPP64270.1"/>
    <property type="molecule type" value="Genomic_DNA"/>
</dbReference>
<evidence type="ECO:0000256" key="3">
    <source>
        <dbReference type="ARBA" id="ARBA00022692"/>
    </source>
</evidence>
<dbReference type="Proteomes" id="UP000248168">
    <property type="component" value="Unassembled WGS sequence"/>
</dbReference>
<dbReference type="GO" id="GO:0005886">
    <property type="term" value="C:plasma membrane"/>
    <property type="evidence" value="ECO:0007669"/>
    <property type="project" value="UniProtKB-SubCell"/>
</dbReference>
<dbReference type="EMBL" id="KR873387">
    <property type="protein sequence ID" value="ALA66380.1"/>
    <property type="molecule type" value="Genomic_DNA"/>
</dbReference>
<dbReference type="NCBIfam" id="TIGR03408">
    <property type="entry name" value="urea_trans_UrtC"/>
    <property type="match status" value="1"/>
</dbReference>
<evidence type="ECO:0000313" key="7">
    <source>
        <dbReference type="EMBL" id="ALA66380.1"/>
    </source>
</evidence>
<comment type="subcellular location">
    <subcellularLocation>
        <location evidence="1">Cell membrane</location>
        <topology evidence="1">Multi-pass membrane protein</topology>
    </subcellularLocation>
</comment>
<feature type="transmembrane region" description="Helical" evidence="6">
    <location>
        <begin position="164"/>
        <end position="181"/>
    </location>
</feature>
<dbReference type="PANTHER" id="PTHR30482:SF4">
    <property type="entry name" value="SLR1201 PROTEIN"/>
    <property type="match status" value="1"/>
</dbReference>
<feature type="transmembrane region" description="Helical" evidence="6">
    <location>
        <begin position="263"/>
        <end position="281"/>
    </location>
</feature>
<evidence type="ECO:0000313" key="9">
    <source>
        <dbReference type="Proteomes" id="UP000248168"/>
    </source>
</evidence>
<evidence type="ECO:0000256" key="4">
    <source>
        <dbReference type="ARBA" id="ARBA00022989"/>
    </source>
</evidence>
<feature type="transmembrane region" description="Helical" evidence="6">
    <location>
        <begin position="131"/>
        <end position="157"/>
    </location>
</feature>
<feature type="transmembrane region" description="Helical" evidence="6">
    <location>
        <begin position="85"/>
        <end position="111"/>
    </location>
</feature>
<keyword evidence="3 6" id="KW-0812">Transmembrane</keyword>
<accession>A0A0K2GX74</accession>
<feature type="transmembrane region" description="Helical" evidence="6">
    <location>
        <begin position="336"/>
        <end position="353"/>
    </location>
</feature>
<proteinExistence type="predicted"/>
<keyword evidence="5 6" id="KW-0472">Membrane</keyword>
<dbReference type="PANTHER" id="PTHR30482">
    <property type="entry name" value="HIGH-AFFINITY BRANCHED-CHAIN AMINO ACID TRANSPORT SYSTEM PERMEASE"/>
    <property type="match status" value="1"/>
</dbReference>
<dbReference type="AlphaFoldDB" id="A0A0K2GX74"/>
<evidence type="ECO:0000256" key="6">
    <source>
        <dbReference type="SAM" id="Phobius"/>
    </source>
</evidence>
<gene>
    <name evidence="8" type="ORF">NITLEN_110036</name>
    <name evidence="7" type="ORF">NITLEN_v1_110036</name>
</gene>
<feature type="transmembrane region" description="Helical" evidence="6">
    <location>
        <begin position="20"/>
        <end position="39"/>
    </location>
</feature>
<reference evidence="7" key="1">
    <citation type="journal article" date="2015" name="Proc. Natl. Acad. Sci. U.S.A.">
        <title>Expanded metabolic versatility of ubiquitous nitrite-oxidizing bacteria from the genus Nitrospira.</title>
        <authorList>
            <person name="Koch H."/>
            <person name="Lucker S."/>
            <person name="Albertsen M."/>
            <person name="Kitzinger K."/>
            <person name="Herbold C."/>
            <person name="Spieck E."/>
            <person name="Nielsen P.H."/>
            <person name="Wagner M."/>
            <person name="Daims H."/>
        </authorList>
    </citation>
    <scope>NUCLEOTIDE SEQUENCE</scope>
    <source>
        <strain evidence="7">BS10</strain>
    </source>
</reference>
<evidence type="ECO:0000256" key="1">
    <source>
        <dbReference type="ARBA" id="ARBA00004651"/>
    </source>
</evidence>
<organism evidence="7">
    <name type="scientific">Nitrospira lenta</name>
    <dbReference type="NCBI Taxonomy" id="1436998"/>
    <lineage>
        <taxon>Bacteria</taxon>
        <taxon>Pseudomonadati</taxon>
        <taxon>Nitrospirota</taxon>
        <taxon>Nitrospiria</taxon>
        <taxon>Nitrospirales</taxon>
        <taxon>Nitrospiraceae</taxon>
        <taxon>Nitrospira</taxon>
    </lineage>
</organism>
<dbReference type="InParanoid" id="A0A0K2GX74"/>